<dbReference type="AlphaFoldDB" id="A0A1G9VXK5"/>
<keyword evidence="2" id="KW-0963">Cytoplasm</keyword>
<dbReference type="Pfam" id="PF00381">
    <property type="entry name" value="PTS-HPr"/>
    <property type="match status" value="1"/>
</dbReference>
<dbReference type="OrthoDB" id="307063at2157"/>
<sequence length="93" mass="9938">MTERVVTVATEAGLHARPADVFVETAKRFDADLRLSRADSDDVVAADSMIGVNSLNVRNGEDVRLVAEGPDAEEALDALEAVLTTPEAELRSD</sequence>
<comment type="subcellular location">
    <subcellularLocation>
        <location evidence="1">Cytoplasm</location>
    </subcellularLocation>
</comment>
<evidence type="ECO:0000313" key="5">
    <source>
        <dbReference type="EMBL" id="SDM76964.1"/>
    </source>
</evidence>
<dbReference type="RefSeq" id="WP_089697900.1">
    <property type="nucleotide sequence ID" value="NZ_FNHL01000003.1"/>
</dbReference>
<evidence type="ECO:0000256" key="3">
    <source>
        <dbReference type="ARBA" id="ARBA00022683"/>
    </source>
</evidence>
<dbReference type="PANTHER" id="PTHR33705">
    <property type="entry name" value="PHOSPHOCARRIER PROTEIN HPR"/>
    <property type="match status" value="1"/>
</dbReference>
<dbReference type="GO" id="GO:0009401">
    <property type="term" value="P:phosphoenolpyruvate-dependent sugar phosphotransferase system"/>
    <property type="evidence" value="ECO:0007669"/>
    <property type="project" value="UniProtKB-KW"/>
</dbReference>
<name>A0A1G9VXK5_9EURY</name>
<proteinExistence type="predicted"/>
<dbReference type="PANTHER" id="PTHR33705:SF2">
    <property type="entry name" value="PHOSPHOCARRIER PROTEIN NPR"/>
    <property type="match status" value="1"/>
</dbReference>
<feature type="domain" description="HPr" evidence="4">
    <location>
        <begin position="1"/>
        <end position="90"/>
    </location>
</feature>
<dbReference type="InterPro" id="IPR050399">
    <property type="entry name" value="HPr"/>
</dbReference>
<evidence type="ECO:0000256" key="2">
    <source>
        <dbReference type="ARBA" id="ARBA00022490"/>
    </source>
</evidence>
<evidence type="ECO:0000256" key="1">
    <source>
        <dbReference type="ARBA" id="ARBA00004496"/>
    </source>
</evidence>
<dbReference type="PRINTS" id="PR00107">
    <property type="entry name" value="PHOSPHOCPHPR"/>
</dbReference>
<evidence type="ECO:0000259" key="4">
    <source>
        <dbReference type="PROSITE" id="PS51350"/>
    </source>
</evidence>
<reference evidence="6" key="1">
    <citation type="submission" date="2016-10" db="EMBL/GenBank/DDBJ databases">
        <authorList>
            <person name="Varghese N."/>
            <person name="Submissions S."/>
        </authorList>
    </citation>
    <scope>NUCLEOTIDE SEQUENCE [LARGE SCALE GENOMIC DNA]</scope>
    <source>
        <strain evidence="6">CGMCC 1.10119</strain>
    </source>
</reference>
<protein>
    <submittedName>
        <fullName evidence="5">Phosphocarrier protein</fullName>
    </submittedName>
</protein>
<dbReference type="Gene3D" id="3.30.1340.10">
    <property type="entry name" value="HPr-like"/>
    <property type="match status" value="1"/>
</dbReference>
<dbReference type="InterPro" id="IPR000032">
    <property type="entry name" value="HPr-like"/>
</dbReference>
<dbReference type="STRING" id="660521.SAMN04487949_2546"/>
<dbReference type="EMBL" id="FNHL01000003">
    <property type="protein sequence ID" value="SDM76964.1"/>
    <property type="molecule type" value="Genomic_DNA"/>
</dbReference>
<dbReference type="NCBIfam" id="TIGR01003">
    <property type="entry name" value="PTS_HPr_family"/>
    <property type="match status" value="1"/>
</dbReference>
<accession>A0A1G9VXK5</accession>
<dbReference type="InterPro" id="IPR035895">
    <property type="entry name" value="HPr-like_sf"/>
</dbReference>
<keyword evidence="6" id="KW-1185">Reference proteome</keyword>
<dbReference type="Proteomes" id="UP000199451">
    <property type="component" value="Unassembled WGS sequence"/>
</dbReference>
<keyword evidence="3" id="KW-0598">Phosphotransferase system</keyword>
<dbReference type="SUPFAM" id="SSF55594">
    <property type="entry name" value="HPr-like"/>
    <property type="match status" value="1"/>
</dbReference>
<dbReference type="PROSITE" id="PS51350">
    <property type="entry name" value="PTS_HPR_DOM"/>
    <property type="match status" value="1"/>
</dbReference>
<organism evidence="5 6">
    <name type="scientific">Halogranum gelatinilyticum</name>
    <dbReference type="NCBI Taxonomy" id="660521"/>
    <lineage>
        <taxon>Archaea</taxon>
        <taxon>Methanobacteriati</taxon>
        <taxon>Methanobacteriota</taxon>
        <taxon>Stenosarchaea group</taxon>
        <taxon>Halobacteria</taxon>
        <taxon>Halobacteriales</taxon>
        <taxon>Haloferacaceae</taxon>
    </lineage>
</organism>
<dbReference type="GO" id="GO:0005737">
    <property type="term" value="C:cytoplasm"/>
    <property type="evidence" value="ECO:0007669"/>
    <property type="project" value="UniProtKB-SubCell"/>
</dbReference>
<gene>
    <name evidence="5" type="ORF">SAMN04487949_2546</name>
</gene>
<evidence type="ECO:0000313" key="6">
    <source>
        <dbReference type="Proteomes" id="UP000199451"/>
    </source>
</evidence>
<dbReference type="CDD" id="cd00367">
    <property type="entry name" value="PTS-HPr_like"/>
    <property type="match status" value="1"/>
</dbReference>